<evidence type="ECO:0000256" key="2">
    <source>
        <dbReference type="ARBA" id="ARBA00039743"/>
    </source>
</evidence>
<dbReference type="GO" id="GO:0016226">
    <property type="term" value="P:iron-sulfur cluster assembly"/>
    <property type="evidence" value="ECO:0007669"/>
    <property type="project" value="InterPro"/>
</dbReference>
<dbReference type="InterPro" id="IPR035903">
    <property type="entry name" value="HesB-like_dom_sf"/>
</dbReference>
<dbReference type="Pfam" id="PF01521">
    <property type="entry name" value="Fe-S_biosyn"/>
    <property type="match status" value="1"/>
</dbReference>
<dbReference type="PROSITE" id="PS01152">
    <property type="entry name" value="HESB"/>
    <property type="match status" value="1"/>
</dbReference>
<dbReference type="EMBL" id="LIAE01006262">
    <property type="protein sequence ID" value="PAV92131.1"/>
    <property type="molecule type" value="Genomic_DNA"/>
</dbReference>
<gene>
    <name evidence="4" type="ORF">WR25_26402</name>
</gene>
<evidence type="ECO:0000313" key="4">
    <source>
        <dbReference type="EMBL" id="PAV92131.1"/>
    </source>
</evidence>
<keyword evidence="5" id="KW-1185">Reference proteome</keyword>
<dbReference type="FunFam" id="2.60.300.12:FF:000001">
    <property type="entry name" value="Iron-binding protein IscA"/>
    <property type="match status" value="1"/>
</dbReference>
<reference evidence="4 5" key="1">
    <citation type="journal article" date="2017" name="Curr. Biol.">
        <title>Genome architecture and evolution of a unichromosomal asexual nematode.</title>
        <authorList>
            <person name="Fradin H."/>
            <person name="Zegar C."/>
            <person name="Gutwein M."/>
            <person name="Lucas J."/>
            <person name="Kovtun M."/>
            <person name="Corcoran D."/>
            <person name="Baugh L.R."/>
            <person name="Kiontke K."/>
            <person name="Gunsalus K."/>
            <person name="Fitch D.H."/>
            <person name="Piano F."/>
        </authorList>
    </citation>
    <scope>NUCLEOTIDE SEQUENCE [LARGE SCALE GENOMIC DNA]</scope>
    <source>
        <strain evidence="4">PF1309</strain>
    </source>
</reference>
<dbReference type="InterPro" id="IPR000361">
    <property type="entry name" value="ATAP_core_dom"/>
</dbReference>
<dbReference type="InterPro" id="IPR016092">
    <property type="entry name" value="ATAP"/>
</dbReference>
<dbReference type="PANTHER" id="PTHR10072:SF41">
    <property type="entry name" value="IRON-SULFUR CLUSTER ASSEMBLY 1 HOMOLOG, MITOCHONDRIAL"/>
    <property type="match status" value="1"/>
</dbReference>
<dbReference type="GO" id="GO:0051537">
    <property type="term" value="F:2 iron, 2 sulfur cluster binding"/>
    <property type="evidence" value="ECO:0007669"/>
    <property type="project" value="TreeGrafter"/>
</dbReference>
<dbReference type="SUPFAM" id="SSF89360">
    <property type="entry name" value="HesB-like domain"/>
    <property type="match status" value="1"/>
</dbReference>
<comment type="caution">
    <text evidence="4">The sequence shown here is derived from an EMBL/GenBank/DDBJ whole genome shotgun (WGS) entry which is preliminary data.</text>
</comment>
<dbReference type="InterPro" id="IPR050322">
    <property type="entry name" value="Fe-S_cluster_asmbl/transfer"/>
</dbReference>
<evidence type="ECO:0000256" key="1">
    <source>
        <dbReference type="ARBA" id="ARBA00006718"/>
    </source>
</evidence>
<protein>
    <recommendedName>
        <fullName evidence="2">Iron-sulfur cluster assembly 1 homolog, mitochondrial</fullName>
    </recommendedName>
</protein>
<comment type="similarity">
    <text evidence="1">Belongs to the HesB/IscA family.</text>
</comment>
<dbReference type="OrthoDB" id="333486at2759"/>
<dbReference type="AlphaFoldDB" id="A0A2A2M0T2"/>
<dbReference type="PANTHER" id="PTHR10072">
    <property type="entry name" value="IRON-SULFUR CLUSTER ASSEMBLY PROTEIN"/>
    <property type="match status" value="1"/>
</dbReference>
<name>A0A2A2M0T2_9BILA</name>
<dbReference type="NCBIfam" id="TIGR00049">
    <property type="entry name" value="iron-sulfur cluster assembly accessory protein"/>
    <property type="match status" value="1"/>
</dbReference>
<dbReference type="Gene3D" id="2.60.300.12">
    <property type="entry name" value="HesB-like domain"/>
    <property type="match status" value="1"/>
</dbReference>
<feature type="domain" description="Core" evidence="3">
    <location>
        <begin position="25"/>
        <end position="125"/>
    </location>
</feature>
<proteinExistence type="inferred from homology"/>
<dbReference type="STRING" id="2018661.A0A2A2M0T2"/>
<evidence type="ECO:0000313" key="5">
    <source>
        <dbReference type="Proteomes" id="UP000218231"/>
    </source>
</evidence>
<dbReference type="InterPro" id="IPR017870">
    <property type="entry name" value="FeS_cluster_insertion_CS"/>
</dbReference>
<organism evidence="4 5">
    <name type="scientific">Diploscapter pachys</name>
    <dbReference type="NCBI Taxonomy" id="2018661"/>
    <lineage>
        <taxon>Eukaryota</taxon>
        <taxon>Metazoa</taxon>
        <taxon>Ecdysozoa</taxon>
        <taxon>Nematoda</taxon>
        <taxon>Chromadorea</taxon>
        <taxon>Rhabditida</taxon>
        <taxon>Rhabditina</taxon>
        <taxon>Rhabditomorpha</taxon>
        <taxon>Rhabditoidea</taxon>
        <taxon>Rhabditidae</taxon>
        <taxon>Diploscapter</taxon>
    </lineage>
</organism>
<evidence type="ECO:0000259" key="3">
    <source>
        <dbReference type="Pfam" id="PF01521"/>
    </source>
</evidence>
<dbReference type="Proteomes" id="UP000218231">
    <property type="component" value="Unassembled WGS sequence"/>
</dbReference>
<accession>A0A2A2M0T2</accession>
<sequence length="129" mass="14120">MSRLAGAARIVKGAATQIRSARAAITLTPNAVQRVRNLMQQQPDMNAIKIGVKKRGCNGMTYTVEYANEKGKYDEEVVQDGVRIWIDSKAQLSLLGTEMDFETDKLSSGFVFRNPNIKGTCGCGESFSV</sequence>
<dbReference type="GO" id="GO:0005739">
    <property type="term" value="C:mitochondrion"/>
    <property type="evidence" value="ECO:0007669"/>
    <property type="project" value="TreeGrafter"/>
</dbReference>